<name>A0ABU2NIY4_9PSEU</name>
<protein>
    <submittedName>
        <fullName evidence="1">Uncharacterized protein</fullName>
    </submittedName>
</protein>
<keyword evidence="2" id="KW-1185">Reference proteome</keyword>
<dbReference type="EMBL" id="JAVREJ010000035">
    <property type="protein sequence ID" value="MDT0353532.1"/>
    <property type="molecule type" value="Genomic_DNA"/>
</dbReference>
<accession>A0ABU2NIY4</accession>
<sequence>MDRLANRHRFPPDLLLHFTAHYRGGPGTTRLCATLAHTNPYAGSPMESRLRDPTRIITELTRAVGHP</sequence>
<gene>
    <name evidence="1" type="ORF">RM445_28970</name>
</gene>
<evidence type="ECO:0000313" key="1">
    <source>
        <dbReference type="EMBL" id="MDT0353532.1"/>
    </source>
</evidence>
<reference evidence="2" key="1">
    <citation type="submission" date="2023-07" db="EMBL/GenBank/DDBJ databases">
        <title>30 novel species of actinomycetes from the DSMZ collection.</title>
        <authorList>
            <person name="Nouioui I."/>
        </authorList>
    </citation>
    <scope>NUCLEOTIDE SEQUENCE [LARGE SCALE GENOMIC DNA]</scope>
    <source>
        <strain evidence="2">DSM 45834</strain>
    </source>
</reference>
<organism evidence="1 2">
    <name type="scientific">Pseudonocardia charpentierae</name>
    <dbReference type="NCBI Taxonomy" id="3075545"/>
    <lineage>
        <taxon>Bacteria</taxon>
        <taxon>Bacillati</taxon>
        <taxon>Actinomycetota</taxon>
        <taxon>Actinomycetes</taxon>
        <taxon>Pseudonocardiales</taxon>
        <taxon>Pseudonocardiaceae</taxon>
        <taxon>Pseudonocardia</taxon>
    </lineage>
</organism>
<comment type="caution">
    <text evidence="1">The sequence shown here is derived from an EMBL/GenBank/DDBJ whole genome shotgun (WGS) entry which is preliminary data.</text>
</comment>
<proteinExistence type="predicted"/>
<evidence type="ECO:0000313" key="2">
    <source>
        <dbReference type="Proteomes" id="UP001183202"/>
    </source>
</evidence>
<dbReference type="RefSeq" id="WP_311560043.1">
    <property type="nucleotide sequence ID" value="NZ_JAVREJ010000035.1"/>
</dbReference>
<dbReference type="Proteomes" id="UP001183202">
    <property type="component" value="Unassembled WGS sequence"/>
</dbReference>